<gene>
    <name evidence="3" type="ORF">DH2020_027866</name>
</gene>
<dbReference type="PANTHER" id="PTHR45751">
    <property type="entry name" value="COPINE FAMILY PROTEIN 1"/>
    <property type="match status" value="1"/>
</dbReference>
<feature type="region of interest" description="Disordered" evidence="1">
    <location>
        <begin position="1"/>
        <end position="105"/>
    </location>
</feature>
<keyword evidence="4" id="KW-1185">Reference proteome</keyword>
<dbReference type="PANTHER" id="PTHR45751:SF29">
    <property type="entry name" value="E3 UBIQUITIN-PROTEIN LIGASE RGLG2"/>
    <property type="match status" value="1"/>
</dbReference>
<dbReference type="EMBL" id="JABTTQ020000734">
    <property type="protein sequence ID" value="KAK6138392.1"/>
    <property type="molecule type" value="Genomic_DNA"/>
</dbReference>
<dbReference type="InterPro" id="IPR052079">
    <property type="entry name" value="E3_ligase/Copine_domain"/>
</dbReference>
<dbReference type="InterPro" id="IPR002035">
    <property type="entry name" value="VWF_A"/>
</dbReference>
<feature type="compositionally biased region" description="Low complexity" evidence="1">
    <location>
        <begin position="82"/>
        <end position="95"/>
    </location>
</feature>
<dbReference type="InterPro" id="IPR010734">
    <property type="entry name" value="Copine_C"/>
</dbReference>
<dbReference type="Proteomes" id="UP001318860">
    <property type="component" value="Unassembled WGS sequence"/>
</dbReference>
<dbReference type="SMART" id="SM00327">
    <property type="entry name" value="VWA"/>
    <property type="match status" value="1"/>
</dbReference>
<dbReference type="Pfam" id="PF07002">
    <property type="entry name" value="Copine"/>
    <property type="match status" value="1"/>
</dbReference>
<evidence type="ECO:0000256" key="1">
    <source>
        <dbReference type="SAM" id="MobiDB-lite"/>
    </source>
</evidence>
<sequence>MGNKSSSPRDGGSWRQSSRTQSNSASGWQHEHGQSSYSQYAQNYPVQHPYPAGYPPQDQYNAPPAGYPSQDQYNAPPQNYGSPSQSHSPPQNSRPTSQLHAPQKKFDRRYSRIADNYNSLEEVTEELARAGLESSNLIVGIDFTKSNEWTGKRSYNSRSLHHIGNGLNPYEQAISIIGKTLAAFDDDNLIPCFGFGDASTHDQDVFSFYPDERFCNGFEEVLSRYREIVPNLKLAGPTSFAPIIEMATTIVEQSGGQYHVLLIIADGQVTRSVDTGNGQLSPQERRTVQAIVEARQVFVGVGDGPWYMMREFDDNIPARDFDNFQFVNFTEIMSKNAHQSRKETEFALAALMEIPSQYKATMELNLLGGRKGNTNERVALPPPVYGAGFGFGSKPSRATSFQQSSSSYYEHNVSAKAAPPAPSSTYEHQICPICLTNPKDMAFGCGHQETCNCYSPSPGLSAQTRRVGGVVDSAWFRRPFTWQRGLVYYGKTVLGEIEIKLEIAKISDQAKIEGENPSLKRFLRRNAKLVKAAWIKVYKRLKESQSHFGDLFAGNYLFVQVTPTPLKYADNRCKSSVKA</sequence>
<proteinExistence type="predicted"/>
<dbReference type="SUPFAM" id="SSF53300">
    <property type="entry name" value="vWA-like"/>
    <property type="match status" value="1"/>
</dbReference>
<evidence type="ECO:0000313" key="3">
    <source>
        <dbReference type="EMBL" id="KAK6138392.1"/>
    </source>
</evidence>
<evidence type="ECO:0000259" key="2">
    <source>
        <dbReference type="SMART" id="SM00327"/>
    </source>
</evidence>
<feature type="compositionally biased region" description="Polar residues" evidence="1">
    <location>
        <begin position="34"/>
        <end position="45"/>
    </location>
</feature>
<feature type="compositionally biased region" description="Polar residues" evidence="1">
    <location>
        <begin position="69"/>
        <end position="81"/>
    </location>
</feature>
<reference evidence="3 4" key="1">
    <citation type="journal article" date="2021" name="Comput. Struct. Biotechnol. J.">
        <title>De novo genome assembly of the potent medicinal plant Rehmannia glutinosa using nanopore technology.</title>
        <authorList>
            <person name="Ma L."/>
            <person name="Dong C."/>
            <person name="Song C."/>
            <person name="Wang X."/>
            <person name="Zheng X."/>
            <person name="Niu Y."/>
            <person name="Chen S."/>
            <person name="Feng W."/>
        </authorList>
    </citation>
    <scope>NUCLEOTIDE SEQUENCE [LARGE SCALE GENOMIC DNA]</scope>
    <source>
        <strain evidence="3">DH-2019</strain>
    </source>
</reference>
<name>A0ABR0VT09_REHGL</name>
<organism evidence="3 4">
    <name type="scientific">Rehmannia glutinosa</name>
    <name type="common">Chinese foxglove</name>
    <dbReference type="NCBI Taxonomy" id="99300"/>
    <lineage>
        <taxon>Eukaryota</taxon>
        <taxon>Viridiplantae</taxon>
        <taxon>Streptophyta</taxon>
        <taxon>Embryophyta</taxon>
        <taxon>Tracheophyta</taxon>
        <taxon>Spermatophyta</taxon>
        <taxon>Magnoliopsida</taxon>
        <taxon>eudicotyledons</taxon>
        <taxon>Gunneridae</taxon>
        <taxon>Pentapetalae</taxon>
        <taxon>asterids</taxon>
        <taxon>lamiids</taxon>
        <taxon>Lamiales</taxon>
        <taxon>Orobanchaceae</taxon>
        <taxon>Rehmannieae</taxon>
        <taxon>Rehmannia</taxon>
    </lineage>
</organism>
<evidence type="ECO:0000313" key="4">
    <source>
        <dbReference type="Proteomes" id="UP001318860"/>
    </source>
</evidence>
<protein>
    <recommendedName>
        <fullName evidence="2">VWFA domain-containing protein</fullName>
    </recommendedName>
</protein>
<accession>A0ABR0VT09</accession>
<comment type="caution">
    <text evidence="3">The sequence shown here is derived from an EMBL/GenBank/DDBJ whole genome shotgun (WGS) entry which is preliminary data.</text>
</comment>
<dbReference type="InterPro" id="IPR036465">
    <property type="entry name" value="vWFA_dom_sf"/>
</dbReference>
<feature type="compositionally biased region" description="Polar residues" evidence="1">
    <location>
        <begin position="1"/>
        <end position="27"/>
    </location>
</feature>
<feature type="domain" description="VWFA" evidence="2">
    <location>
        <begin position="134"/>
        <end position="332"/>
    </location>
</feature>